<evidence type="ECO:0000313" key="5">
    <source>
        <dbReference type="EMBL" id="SDZ79592.1"/>
    </source>
</evidence>
<dbReference type="PROSITE" id="PS51186">
    <property type="entry name" value="GNAT"/>
    <property type="match status" value="1"/>
</dbReference>
<dbReference type="Proteomes" id="UP000198846">
    <property type="component" value="Unassembled WGS sequence"/>
</dbReference>
<dbReference type="Pfam" id="PF13302">
    <property type="entry name" value="Acetyltransf_3"/>
    <property type="match status" value="1"/>
</dbReference>
<dbReference type="InterPro" id="IPR051531">
    <property type="entry name" value="N-acetyltransferase"/>
</dbReference>
<comment type="similarity">
    <text evidence="3">Belongs to the acetyltransferase family. RimJ subfamily.</text>
</comment>
<dbReference type="AlphaFoldDB" id="A0A1H3VZU0"/>
<dbReference type="STRING" id="283786.SAMN04487990_102103"/>
<dbReference type="EMBL" id="FNQK01000002">
    <property type="protein sequence ID" value="SDZ79592.1"/>
    <property type="molecule type" value="Genomic_DNA"/>
</dbReference>
<proteinExistence type="inferred from homology"/>
<keyword evidence="1 5" id="KW-0808">Transferase</keyword>
<dbReference type="PANTHER" id="PTHR43792">
    <property type="entry name" value="GNAT FAMILY, PUTATIVE (AFU_ORTHOLOGUE AFUA_3G00765)-RELATED-RELATED"/>
    <property type="match status" value="1"/>
</dbReference>
<protein>
    <submittedName>
        <fullName evidence="5">Ribosomal-protein-alanine N-acetyltransferase</fullName>
    </submittedName>
</protein>
<dbReference type="CDD" id="cd04301">
    <property type="entry name" value="NAT_SF"/>
    <property type="match status" value="1"/>
</dbReference>
<evidence type="ECO:0000256" key="1">
    <source>
        <dbReference type="ARBA" id="ARBA00022679"/>
    </source>
</evidence>
<keyword evidence="6" id="KW-1185">Reference proteome</keyword>
<evidence type="ECO:0000313" key="6">
    <source>
        <dbReference type="Proteomes" id="UP000198846"/>
    </source>
</evidence>
<name>A0A1H3VZU0_BIZPA</name>
<dbReference type="GO" id="GO:0016747">
    <property type="term" value="F:acyltransferase activity, transferring groups other than amino-acyl groups"/>
    <property type="evidence" value="ECO:0007669"/>
    <property type="project" value="InterPro"/>
</dbReference>
<feature type="domain" description="N-acetyltransferase" evidence="4">
    <location>
        <begin position="30"/>
        <end position="175"/>
    </location>
</feature>
<keyword evidence="2" id="KW-0012">Acyltransferase</keyword>
<dbReference type="PANTHER" id="PTHR43792:SF8">
    <property type="entry name" value="[RIBOSOMAL PROTEIN US5]-ALANINE N-ACETYLTRANSFERASE"/>
    <property type="match status" value="1"/>
</dbReference>
<dbReference type="Gene3D" id="3.40.630.30">
    <property type="match status" value="1"/>
</dbReference>
<dbReference type="InterPro" id="IPR016181">
    <property type="entry name" value="Acyl_CoA_acyltransferase"/>
</dbReference>
<sequence>MIAVFDDYHIDRIEAYDAPQIHHLLASNYEHFETYFPKTLAENLTEELSEAFVKKKIDAFNNQEEFLFTIKKTITGAIVGLVFIKDLDWTIQKGEFGYGIAKDFQNKGIASKAIQNLTAYAFKTLNLKILIAIIYKDNSASIKVVEHSGFTWTRTLEKEFKPNNQSPLDMELYTLHHER</sequence>
<evidence type="ECO:0000259" key="4">
    <source>
        <dbReference type="PROSITE" id="PS51186"/>
    </source>
</evidence>
<dbReference type="RefSeq" id="WP_092131604.1">
    <property type="nucleotide sequence ID" value="NZ_FNQK01000002.1"/>
</dbReference>
<dbReference type="InterPro" id="IPR000182">
    <property type="entry name" value="GNAT_dom"/>
</dbReference>
<gene>
    <name evidence="5" type="ORF">SAMN04487990_102103</name>
</gene>
<evidence type="ECO:0000256" key="2">
    <source>
        <dbReference type="ARBA" id="ARBA00023315"/>
    </source>
</evidence>
<reference evidence="5 6" key="1">
    <citation type="submission" date="2016-10" db="EMBL/GenBank/DDBJ databases">
        <authorList>
            <person name="de Groot N.N."/>
        </authorList>
    </citation>
    <scope>NUCLEOTIDE SEQUENCE [LARGE SCALE GENOMIC DNA]</scope>
    <source>
        <strain evidence="5 6">DSM 23842</strain>
    </source>
</reference>
<organism evidence="5 6">
    <name type="scientific">Bizionia paragorgiae</name>
    <dbReference type="NCBI Taxonomy" id="283786"/>
    <lineage>
        <taxon>Bacteria</taxon>
        <taxon>Pseudomonadati</taxon>
        <taxon>Bacteroidota</taxon>
        <taxon>Flavobacteriia</taxon>
        <taxon>Flavobacteriales</taxon>
        <taxon>Flavobacteriaceae</taxon>
        <taxon>Bizionia</taxon>
    </lineage>
</organism>
<dbReference type="OrthoDB" id="883856at2"/>
<evidence type="ECO:0000256" key="3">
    <source>
        <dbReference type="ARBA" id="ARBA00038502"/>
    </source>
</evidence>
<dbReference type="SUPFAM" id="SSF55729">
    <property type="entry name" value="Acyl-CoA N-acyltransferases (Nat)"/>
    <property type="match status" value="1"/>
</dbReference>
<accession>A0A1H3VZU0</accession>